<dbReference type="SMART" id="SM00382">
    <property type="entry name" value="AAA"/>
    <property type="match status" value="1"/>
</dbReference>
<dbReference type="Pfam" id="PF13173">
    <property type="entry name" value="AAA_14"/>
    <property type="match status" value="1"/>
</dbReference>
<dbReference type="OrthoDB" id="9783412at2"/>
<dbReference type="Gene3D" id="3.40.50.300">
    <property type="entry name" value="P-loop containing nucleotide triphosphate hydrolases"/>
    <property type="match status" value="1"/>
</dbReference>
<dbReference type="InterPro" id="IPR003593">
    <property type="entry name" value="AAA+_ATPase"/>
</dbReference>
<dbReference type="InterPro" id="IPR025420">
    <property type="entry name" value="DUF4143"/>
</dbReference>
<evidence type="ECO:0000313" key="3">
    <source>
        <dbReference type="Proteomes" id="UP000199227"/>
    </source>
</evidence>
<proteinExistence type="predicted"/>
<reference evidence="2 3" key="1">
    <citation type="submission" date="2016-10" db="EMBL/GenBank/DDBJ databases">
        <authorList>
            <person name="de Groot N.N."/>
        </authorList>
    </citation>
    <scope>NUCLEOTIDE SEQUENCE [LARGE SCALE GENOMIC DNA]</scope>
    <source>
        <strain evidence="2 3">EP1-55-1</strain>
    </source>
</reference>
<dbReference type="EMBL" id="FOXB01000045">
    <property type="protein sequence ID" value="SFP83537.1"/>
    <property type="molecule type" value="Genomic_DNA"/>
</dbReference>
<evidence type="ECO:0000259" key="1">
    <source>
        <dbReference type="SMART" id="SM00382"/>
    </source>
</evidence>
<dbReference type="PANTHER" id="PTHR43566">
    <property type="entry name" value="CONSERVED PROTEIN"/>
    <property type="match status" value="1"/>
</dbReference>
<dbReference type="InterPro" id="IPR027417">
    <property type="entry name" value="P-loop_NTPase"/>
</dbReference>
<dbReference type="PANTHER" id="PTHR43566:SF1">
    <property type="entry name" value="AAA+ ATPASE DOMAIN-CONTAINING PROTEIN"/>
    <property type="match status" value="1"/>
</dbReference>
<keyword evidence="3" id="KW-1185">Reference proteome</keyword>
<name>A0A1I5TLN4_9BACT</name>
<accession>A0A1I5TLN4</accession>
<sequence length="404" mass="47292">MYFKRDLEDKIDNYLNSKEIIAIFGPRQVGKTTLLKKISNKVSNPIYLTFEDIEIKALFEEDIKSFIALYIEPYDHIFIDEFQYAKSGGKGLKYIYDTTDKKIFISGSSAMELSVEAVRYLAGRIFIFNLYSFSFGEFLRAKDETLYQIWRNSDNEISKVLADKIYTHFYEYMLYGGYPRVILAKSKEEKETILKNLFSVYLLRDIKEIANIPDETMMYKLLKALSLQIGGLVVYDELANVVGVNSVKLKEYLTIFEKAFLIKRVTPFFTNKRLEIVKNPEIFFLDIGLRNAVIKNFAPLDERVDKGALLENFIFRELIDWDVKYYRTKSGAEVDFIIDDEIPVEVKSKLSTMKISRSYHSFIDRYHPENGYLFNFDQYGLLTVDGCNIKFLPHFFASRIKRHS</sequence>
<dbReference type="Pfam" id="PF13635">
    <property type="entry name" value="DUF4143"/>
    <property type="match status" value="1"/>
</dbReference>
<dbReference type="RefSeq" id="WP_092913840.1">
    <property type="nucleotide sequence ID" value="NZ_FOXB01000045.1"/>
</dbReference>
<dbReference type="SUPFAM" id="SSF52540">
    <property type="entry name" value="P-loop containing nucleoside triphosphate hydrolases"/>
    <property type="match status" value="1"/>
</dbReference>
<dbReference type="AlphaFoldDB" id="A0A1I5TLN4"/>
<dbReference type="Proteomes" id="UP000199227">
    <property type="component" value="Unassembled WGS sequence"/>
</dbReference>
<evidence type="ECO:0000313" key="2">
    <source>
        <dbReference type="EMBL" id="SFP83537.1"/>
    </source>
</evidence>
<gene>
    <name evidence="2" type="ORF">SAMN05216234_14515</name>
</gene>
<organism evidence="2 3">
    <name type="scientific">Hydrogenimonas thermophila</name>
    <dbReference type="NCBI Taxonomy" id="223786"/>
    <lineage>
        <taxon>Bacteria</taxon>
        <taxon>Pseudomonadati</taxon>
        <taxon>Campylobacterota</taxon>
        <taxon>Epsilonproteobacteria</taxon>
        <taxon>Campylobacterales</taxon>
        <taxon>Hydrogenimonadaceae</taxon>
        <taxon>Hydrogenimonas</taxon>
    </lineage>
</organism>
<protein>
    <recommendedName>
        <fullName evidence="1">AAA+ ATPase domain-containing protein</fullName>
    </recommendedName>
</protein>
<feature type="domain" description="AAA+ ATPase" evidence="1">
    <location>
        <begin position="17"/>
        <end position="126"/>
    </location>
</feature>
<dbReference type="InterPro" id="IPR041682">
    <property type="entry name" value="AAA_14"/>
</dbReference>
<dbReference type="STRING" id="223786.SAMN05216234_14515"/>